<gene>
    <name evidence="1" type="ORF">RND71_037932</name>
</gene>
<sequence>MNTIHYTLRRSDNQSFRADLISGRDELKKMKNQVLEFDKDKKLPMKRQFDAGDGDLKKKMEMKQVM</sequence>
<evidence type="ECO:0000313" key="2">
    <source>
        <dbReference type="Proteomes" id="UP001291623"/>
    </source>
</evidence>
<keyword evidence="2" id="KW-1185">Reference proteome</keyword>
<protein>
    <submittedName>
        <fullName evidence="1">Uncharacterized protein</fullName>
    </submittedName>
</protein>
<evidence type="ECO:0000313" key="1">
    <source>
        <dbReference type="EMBL" id="KAK4342116.1"/>
    </source>
</evidence>
<dbReference type="Proteomes" id="UP001291623">
    <property type="component" value="Unassembled WGS sequence"/>
</dbReference>
<comment type="caution">
    <text evidence="1">The sequence shown here is derived from an EMBL/GenBank/DDBJ whole genome shotgun (WGS) entry which is preliminary data.</text>
</comment>
<proteinExistence type="predicted"/>
<reference evidence="1" key="1">
    <citation type="submission" date="2023-12" db="EMBL/GenBank/DDBJ databases">
        <title>Genome assembly of Anisodus tanguticus.</title>
        <authorList>
            <person name="Wang Y.-J."/>
        </authorList>
    </citation>
    <scope>NUCLEOTIDE SEQUENCE</scope>
    <source>
        <strain evidence="1">KB-2021</strain>
        <tissue evidence="1">Leaf</tissue>
    </source>
</reference>
<dbReference type="AlphaFoldDB" id="A0AAE1UWI9"/>
<organism evidence="1 2">
    <name type="scientific">Anisodus tanguticus</name>
    <dbReference type="NCBI Taxonomy" id="243964"/>
    <lineage>
        <taxon>Eukaryota</taxon>
        <taxon>Viridiplantae</taxon>
        <taxon>Streptophyta</taxon>
        <taxon>Embryophyta</taxon>
        <taxon>Tracheophyta</taxon>
        <taxon>Spermatophyta</taxon>
        <taxon>Magnoliopsida</taxon>
        <taxon>eudicotyledons</taxon>
        <taxon>Gunneridae</taxon>
        <taxon>Pentapetalae</taxon>
        <taxon>asterids</taxon>
        <taxon>lamiids</taxon>
        <taxon>Solanales</taxon>
        <taxon>Solanaceae</taxon>
        <taxon>Solanoideae</taxon>
        <taxon>Hyoscyameae</taxon>
        <taxon>Anisodus</taxon>
    </lineage>
</organism>
<dbReference type="EMBL" id="JAVYJV010000021">
    <property type="protein sequence ID" value="KAK4342116.1"/>
    <property type="molecule type" value="Genomic_DNA"/>
</dbReference>
<accession>A0AAE1UWI9</accession>
<name>A0AAE1UWI9_9SOLA</name>